<dbReference type="GO" id="GO:0004109">
    <property type="term" value="F:coproporphyrinogen oxidase activity"/>
    <property type="evidence" value="ECO:0007669"/>
    <property type="project" value="InterPro"/>
</dbReference>
<proteinExistence type="inferred from homology"/>
<organism evidence="4 5">
    <name type="scientific">Campylobacter mucosalis CCUG 21559</name>
    <dbReference type="NCBI Taxonomy" id="1032067"/>
    <lineage>
        <taxon>Bacteria</taxon>
        <taxon>Pseudomonadati</taxon>
        <taxon>Campylobacterota</taxon>
        <taxon>Epsilonproteobacteria</taxon>
        <taxon>Campylobacterales</taxon>
        <taxon>Campylobacteraceae</taxon>
        <taxon>Campylobacter</taxon>
    </lineage>
</organism>
<dbReference type="NCBIfam" id="TIGR00539">
    <property type="entry name" value="hemN_rel"/>
    <property type="match status" value="1"/>
</dbReference>
<keyword evidence="2" id="KW-0949">S-adenosyl-L-methionine</keyword>
<dbReference type="RefSeq" id="WP_171993975.1">
    <property type="nucleotide sequence ID" value="NZ_CP012542.1"/>
</dbReference>
<comment type="similarity">
    <text evidence="1">Belongs to the anaerobic coproporphyrinogen-III oxidase family. HemW subfamily.</text>
</comment>
<dbReference type="SMART" id="SM00729">
    <property type="entry name" value="Elp3"/>
    <property type="match status" value="1"/>
</dbReference>
<protein>
    <recommendedName>
        <fullName evidence="2">Heme chaperone HemW</fullName>
    </recommendedName>
</protein>
<keyword evidence="5" id="KW-1185">Reference proteome</keyword>
<evidence type="ECO:0000259" key="3">
    <source>
        <dbReference type="PROSITE" id="PS51918"/>
    </source>
</evidence>
<dbReference type="EMBL" id="CP012542">
    <property type="protein sequence ID" value="QCD45150.1"/>
    <property type="molecule type" value="Genomic_DNA"/>
</dbReference>
<keyword evidence="2" id="KW-0963">Cytoplasm</keyword>
<comment type="function">
    <text evidence="2">Probably acts as a heme chaperone, transferring heme to an unknown acceptor. Binds one molecule of heme per monomer, possibly covalently. Binds 1 [4Fe-4S] cluster. The cluster is coordinated with 3 cysteines and an exchangeable S-adenosyl-L-methionine.</text>
</comment>
<dbReference type="GO" id="GO:0051539">
    <property type="term" value="F:4 iron, 4 sulfur cluster binding"/>
    <property type="evidence" value="ECO:0007669"/>
    <property type="project" value="UniProtKB-UniRule"/>
</dbReference>
<keyword evidence="4" id="KW-0560">Oxidoreductase</keyword>
<sequence length="350" mass="39710">MLLYAHIPFCESKCPYCAFGSVVGKSELYSQYFKALIDDFKAQVQNFNVEKKSISTLFIGGGTPSAVGALFYEDFFAQISPFLKDECEITSEANPNSATYNWLKSMRSYGVNRISFGAQSFFEDKLKFLGRLHDKKQVFTAVQNAKKAGFKNINVDIIYSTKFDTKKRLSQEVLNLKELGLTHVSAYSLTLEPKTPFFGKTSYKKDSPILAKFLINELENIGLKQYEISNFGQICRHNLGYWQGKNYLAIGAYAIGFVGSQRFYNQSNLNDYIDNPYKKDIENLSPNDKKLERIFLGARSIVGIGAEILDESQLKRAEILTKAKKLVFKDDKFYVKNYLLADEIALFIAG</sequence>
<dbReference type="PROSITE" id="PS51918">
    <property type="entry name" value="RADICAL_SAM"/>
    <property type="match status" value="1"/>
</dbReference>
<dbReference type="SFLD" id="SFLDF00562">
    <property type="entry name" value="HemN-like__clustered_with_heat"/>
    <property type="match status" value="1"/>
</dbReference>
<dbReference type="InterPro" id="IPR004559">
    <property type="entry name" value="HemW-like"/>
</dbReference>
<dbReference type="GO" id="GO:0005737">
    <property type="term" value="C:cytoplasm"/>
    <property type="evidence" value="ECO:0007669"/>
    <property type="project" value="UniProtKB-SubCell"/>
</dbReference>
<dbReference type="AlphaFoldDB" id="A0A6G5QHK3"/>
<evidence type="ECO:0000313" key="5">
    <source>
        <dbReference type="Proteomes" id="UP000503264"/>
    </source>
</evidence>
<dbReference type="InterPro" id="IPR023404">
    <property type="entry name" value="rSAM_horseshoe"/>
</dbReference>
<dbReference type="CDD" id="cd01335">
    <property type="entry name" value="Radical_SAM"/>
    <property type="match status" value="1"/>
</dbReference>
<name>A0A6G5QHK3_9BACT</name>
<reference evidence="4 5" key="1">
    <citation type="submission" date="2016-07" db="EMBL/GenBank/DDBJ databases">
        <title>Comparative genomics of the Campylobacter concisus group.</title>
        <authorList>
            <person name="Miller W.G."/>
            <person name="Yee E."/>
            <person name="Chapman M.H."/>
            <person name="Huynh S."/>
            <person name="Bono J.L."/>
            <person name="On S.L.W."/>
            <person name="StLeger J."/>
            <person name="Foster G."/>
            <person name="Parker C.T."/>
        </authorList>
    </citation>
    <scope>NUCLEOTIDE SEQUENCE [LARGE SCALE GENOMIC DNA]</scope>
    <source>
        <strain evidence="4 5">CCUG 21559</strain>
    </source>
</reference>
<feature type="domain" description="Radical SAM core" evidence="3">
    <location>
        <begin position="1"/>
        <end position="233"/>
    </location>
</feature>
<keyword evidence="2" id="KW-0408">Iron</keyword>
<accession>A0A6G5QHK3</accession>
<evidence type="ECO:0000313" key="4">
    <source>
        <dbReference type="EMBL" id="QCD45150.1"/>
    </source>
</evidence>
<dbReference type="SFLD" id="SFLDS00029">
    <property type="entry name" value="Radical_SAM"/>
    <property type="match status" value="1"/>
</dbReference>
<dbReference type="Gene3D" id="3.80.30.20">
    <property type="entry name" value="tm_1862 like domain"/>
    <property type="match status" value="1"/>
</dbReference>
<dbReference type="SUPFAM" id="SSF102114">
    <property type="entry name" value="Radical SAM enzymes"/>
    <property type="match status" value="1"/>
</dbReference>
<dbReference type="InterPro" id="IPR007197">
    <property type="entry name" value="rSAM"/>
</dbReference>
<dbReference type="PANTHER" id="PTHR13932:SF5">
    <property type="entry name" value="RADICAL S-ADENOSYL METHIONINE DOMAIN-CONTAINING PROTEIN 1, MITOCHONDRIAL"/>
    <property type="match status" value="1"/>
</dbReference>
<evidence type="ECO:0000256" key="2">
    <source>
        <dbReference type="RuleBase" id="RU364116"/>
    </source>
</evidence>
<dbReference type="Proteomes" id="UP000503264">
    <property type="component" value="Chromosome"/>
</dbReference>
<gene>
    <name evidence="4" type="primary">hemN3</name>
    <name evidence="4" type="ORF">CMUC_1386</name>
</gene>
<keyword evidence="2" id="KW-0411">Iron-sulfur</keyword>
<dbReference type="InterPro" id="IPR034505">
    <property type="entry name" value="Coproporphyrinogen-III_oxidase"/>
</dbReference>
<keyword evidence="2" id="KW-0479">Metal-binding</keyword>
<dbReference type="InterPro" id="IPR058240">
    <property type="entry name" value="rSAM_sf"/>
</dbReference>
<keyword evidence="2" id="KW-0349">Heme</keyword>
<dbReference type="GO" id="GO:0006779">
    <property type="term" value="P:porphyrin-containing compound biosynthetic process"/>
    <property type="evidence" value="ECO:0007669"/>
    <property type="project" value="InterPro"/>
</dbReference>
<evidence type="ECO:0000256" key="1">
    <source>
        <dbReference type="ARBA" id="ARBA00006100"/>
    </source>
</evidence>
<keyword evidence="2" id="KW-0143">Chaperone</keyword>
<dbReference type="InterPro" id="IPR006638">
    <property type="entry name" value="Elp3/MiaA/NifB-like_rSAM"/>
</dbReference>
<dbReference type="GO" id="GO:0046872">
    <property type="term" value="F:metal ion binding"/>
    <property type="evidence" value="ECO:0007669"/>
    <property type="project" value="UniProtKB-UniRule"/>
</dbReference>
<comment type="subcellular location">
    <subcellularLocation>
        <location evidence="2">Cytoplasm</location>
    </subcellularLocation>
</comment>
<dbReference type="Pfam" id="PF04055">
    <property type="entry name" value="Radical_SAM"/>
    <property type="match status" value="1"/>
</dbReference>
<dbReference type="PANTHER" id="PTHR13932">
    <property type="entry name" value="COPROPORPHYRINIGEN III OXIDASE"/>
    <property type="match status" value="1"/>
</dbReference>
<dbReference type="SFLD" id="SFLDG01065">
    <property type="entry name" value="anaerobic_coproporphyrinogen-I"/>
    <property type="match status" value="1"/>
</dbReference>
<keyword evidence="2" id="KW-0004">4Fe-4S</keyword>